<reference evidence="3 4" key="1">
    <citation type="submission" date="2018-10" db="EMBL/GenBank/DDBJ databases">
        <title>Phylogenomics of Brevibacillus.</title>
        <authorList>
            <person name="Dunlap C."/>
        </authorList>
    </citation>
    <scope>NUCLEOTIDE SEQUENCE [LARGE SCALE GENOMIC DNA]</scope>
    <source>
        <strain evidence="3 4">JCM 15716</strain>
    </source>
</reference>
<keyword evidence="2" id="KW-0378">Hydrolase</keyword>
<dbReference type="InterPro" id="IPR050563">
    <property type="entry name" value="4-hydroxybenzoyl-CoA_TE"/>
</dbReference>
<dbReference type="Gene3D" id="3.10.129.10">
    <property type="entry name" value="Hotdog Thioesterase"/>
    <property type="match status" value="1"/>
</dbReference>
<gene>
    <name evidence="3" type="ORF">EDM56_01150</name>
</gene>
<evidence type="ECO:0000313" key="4">
    <source>
        <dbReference type="Proteomes" id="UP000271031"/>
    </source>
</evidence>
<protein>
    <submittedName>
        <fullName evidence="3">Acyl-CoA thioesterase</fullName>
    </submittedName>
</protein>
<dbReference type="EMBL" id="RHHQ01000003">
    <property type="protein sequence ID" value="RNB92337.1"/>
    <property type="molecule type" value="Genomic_DNA"/>
</dbReference>
<dbReference type="InterPro" id="IPR006684">
    <property type="entry name" value="YbgC/YbaW"/>
</dbReference>
<dbReference type="PIRSF" id="PIRSF003230">
    <property type="entry name" value="YbgC"/>
    <property type="match status" value="1"/>
</dbReference>
<dbReference type="InterPro" id="IPR029069">
    <property type="entry name" value="HotDog_dom_sf"/>
</dbReference>
<dbReference type="Pfam" id="PF13279">
    <property type="entry name" value="4HBT_2"/>
    <property type="match status" value="1"/>
</dbReference>
<dbReference type="Proteomes" id="UP000271031">
    <property type="component" value="Unassembled WGS sequence"/>
</dbReference>
<dbReference type="PANTHER" id="PTHR31793">
    <property type="entry name" value="4-HYDROXYBENZOYL-COA THIOESTERASE FAMILY MEMBER"/>
    <property type="match status" value="1"/>
</dbReference>
<keyword evidence="4" id="KW-1185">Reference proteome</keyword>
<dbReference type="GO" id="GO:0047617">
    <property type="term" value="F:fatty acyl-CoA hydrolase activity"/>
    <property type="evidence" value="ECO:0007669"/>
    <property type="project" value="TreeGrafter"/>
</dbReference>
<dbReference type="RefSeq" id="WP_122916043.1">
    <property type="nucleotide sequence ID" value="NZ_RHHQ01000003.1"/>
</dbReference>
<proteinExistence type="inferred from homology"/>
<dbReference type="CDD" id="cd00586">
    <property type="entry name" value="4HBT"/>
    <property type="match status" value="1"/>
</dbReference>
<evidence type="ECO:0000256" key="1">
    <source>
        <dbReference type="ARBA" id="ARBA00005953"/>
    </source>
</evidence>
<dbReference type="OrthoDB" id="9801517at2"/>
<dbReference type="PANTHER" id="PTHR31793:SF24">
    <property type="entry name" value="LONG-CHAIN ACYL-COA THIOESTERASE FADM"/>
    <property type="match status" value="1"/>
</dbReference>
<name>A0A3M8DZC8_9BACL</name>
<comment type="caution">
    <text evidence="3">The sequence shown here is derived from an EMBL/GenBank/DDBJ whole genome shotgun (WGS) entry which is preliminary data.</text>
</comment>
<sequence length="132" mass="15356">MKTVFAHTIRSTEVDLIGHVHHAKYLEYMEWARNDLMEEACGFTLEEMMSRNTLPVIVNVNINYRKELKLGERVKVISWLTRAGQKSFTMRQEVWTEDDICSCEADVTMVMIDGETRRSIELPAEIRAVFEA</sequence>
<organism evidence="3 4">
    <name type="scientific">Brevibacillus fluminis</name>
    <dbReference type="NCBI Taxonomy" id="511487"/>
    <lineage>
        <taxon>Bacteria</taxon>
        <taxon>Bacillati</taxon>
        <taxon>Bacillota</taxon>
        <taxon>Bacilli</taxon>
        <taxon>Bacillales</taxon>
        <taxon>Paenibacillaceae</taxon>
        <taxon>Brevibacillus</taxon>
    </lineage>
</organism>
<accession>A0A3M8DZC8</accession>
<dbReference type="AlphaFoldDB" id="A0A3M8DZC8"/>
<evidence type="ECO:0000313" key="3">
    <source>
        <dbReference type="EMBL" id="RNB92337.1"/>
    </source>
</evidence>
<dbReference type="SUPFAM" id="SSF54637">
    <property type="entry name" value="Thioesterase/thiol ester dehydrase-isomerase"/>
    <property type="match status" value="1"/>
</dbReference>
<evidence type="ECO:0000256" key="2">
    <source>
        <dbReference type="ARBA" id="ARBA00022801"/>
    </source>
</evidence>
<comment type="similarity">
    <text evidence="1">Belongs to the 4-hydroxybenzoyl-CoA thioesterase family.</text>
</comment>
<dbReference type="NCBIfam" id="TIGR00051">
    <property type="entry name" value="YbgC/FadM family acyl-CoA thioesterase"/>
    <property type="match status" value="1"/>
</dbReference>